<reference evidence="2 3" key="1">
    <citation type="submission" date="2019-03" db="EMBL/GenBank/DDBJ databases">
        <title>First draft genome of Liparis tanakae, snailfish: a comprehensive survey of snailfish specific genes.</title>
        <authorList>
            <person name="Kim W."/>
            <person name="Song I."/>
            <person name="Jeong J.-H."/>
            <person name="Kim D."/>
            <person name="Kim S."/>
            <person name="Ryu S."/>
            <person name="Song J.Y."/>
            <person name="Lee S.K."/>
        </authorList>
    </citation>
    <scope>NUCLEOTIDE SEQUENCE [LARGE SCALE GENOMIC DNA]</scope>
    <source>
        <tissue evidence="2">Muscle</tissue>
    </source>
</reference>
<gene>
    <name evidence="2" type="ORF">EYF80_018151</name>
</gene>
<comment type="caution">
    <text evidence="2">The sequence shown here is derived from an EMBL/GenBank/DDBJ whole genome shotgun (WGS) entry which is preliminary data.</text>
</comment>
<dbReference type="AlphaFoldDB" id="A0A4Z2I0Q8"/>
<sequence length="88" mass="9789">MLSYTKESYLLKPRCEGLLRTKRIPLVETKPGAPTVNSGLVSRYFIACFASSSPPHPCTTAIIIIIMIIIIIIIIIIVTIPPLRFPPR</sequence>
<keyword evidence="1" id="KW-1133">Transmembrane helix</keyword>
<protein>
    <submittedName>
        <fullName evidence="2">Uncharacterized protein</fullName>
    </submittedName>
</protein>
<accession>A0A4Z2I0Q8</accession>
<proteinExistence type="predicted"/>
<dbReference type="Proteomes" id="UP000314294">
    <property type="component" value="Unassembled WGS sequence"/>
</dbReference>
<name>A0A4Z2I0Q8_9TELE</name>
<organism evidence="2 3">
    <name type="scientific">Liparis tanakae</name>
    <name type="common">Tanaka's snailfish</name>
    <dbReference type="NCBI Taxonomy" id="230148"/>
    <lineage>
        <taxon>Eukaryota</taxon>
        <taxon>Metazoa</taxon>
        <taxon>Chordata</taxon>
        <taxon>Craniata</taxon>
        <taxon>Vertebrata</taxon>
        <taxon>Euteleostomi</taxon>
        <taxon>Actinopterygii</taxon>
        <taxon>Neopterygii</taxon>
        <taxon>Teleostei</taxon>
        <taxon>Neoteleostei</taxon>
        <taxon>Acanthomorphata</taxon>
        <taxon>Eupercaria</taxon>
        <taxon>Perciformes</taxon>
        <taxon>Cottioidei</taxon>
        <taxon>Cottales</taxon>
        <taxon>Liparidae</taxon>
        <taxon>Liparis</taxon>
    </lineage>
</organism>
<keyword evidence="1" id="KW-0812">Transmembrane</keyword>
<evidence type="ECO:0000313" key="3">
    <source>
        <dbReference type="Proteomes" id="UP000314294"/>
    </source>
</evidence>
<dbReference type="EMBL" id="SRLO01000147">
    <property type="protein sequence ID" value="TNN71626.1"/>
    <property type="molecule type" value="Genomic_DNA"/>
</dbReference>
<feature type="transmembrane region" description="Helical" evidence="1">
    <location>
        <begin position="61"/>
        <end position="83"/>
    </location>
</feature>
<evidence type="ECO:0000256" key="1">
    <source>
        <dbReference type="SAM" id="Phobius"/>
    </source>
</evidence>
<keyword evidence="1" id="KW-0472">Membrane</keyword>
<evidence type="ECO:0000313" key="2">
    <source>
        <dbReference type="EMBL" id="TNN71626.1"/>
    </source>
</evidence>
<keyword evidence="3" id="KW-1185">Reference proteome</keyword>